<keyword evidence="2" id="KW-1185">Reference proteome</keyword>
<dbReference type="Proteomes" id="UP001165960">
    <property type="component" value="Unassembled WGS sequence"/>
</dbReference>
<sequence length="204" mass="22638">MKGILFLFWFLVLLLTVVLGLENPTPTTDWHNSSPNDSHQKESLANRWFKYLSSHWGRKFHYGCNTTPPPPVEPSLVKPNTSFYLLTYLVGYYLLGKFSLMMGRFAYLGHLGHLAMIMVPIGSVIAGLKLGALVHQVGNLFPVKWVPDAQVGKLSLEEARRAIPVLKINFLANAAAYPYDTVKVLGVASMLAGDALDWFGKATC</sequence>
<organism evidence="1 2">
    <name type="scientific">Entomophthora muscae</name>
    <dbReference type="NCBI Taxonomy" id="34485"/>
    <lineage>
        <taxon>Eukaryota</taxon>
        <taxon>Fungi</taxon>
        <taxon>Fungi incertae sedis</taxon>
        <taxon>Zoopagomycota</taxon>
        <taxon>Entomophthoromycotina</taxon>
        <taxon>Entomophthoromycetes</taxon>
        <taxon>Entomophthorales</taxon>
        <taxon>Entomophthoraceae</taxon>
        <taxon>Entomophthora</taxon>
    </lineage>
</organism>
<proteinExistence type="predicted"/>
<evidence type="ECO:0000313" key="1">
    <source>
        <dbReference type="EMBL" id="KAJ9052473.1"/>
    </source>
</evidence>
<protein>
    <submittedName>
        <fullName evidence="1">Uncharacterized protein</fullName>
    </submittedName>
</protein>
<reference evidence="1" key="1">
    <citation type="submission" date="2022-04" db="EMBL/GenBank/DDBJ databases">
        <title>Genome of the entomopathogenic fungus Entomophthora muscae.</title>
        <authorList>
            <person name="Elya C."/>
            <person name="Lovett B.R."/>
            <person name="Lee E."/>
            <person name="Macias A.M."/>
            <person name="Hajek A.E."/>
            <person name="De Bivort B.L."/>
            <person name="Kasson M.T."/>
            <person name="De Fine Licht H.H."/>
            <person name="Stajich J.E."/>
        </authorList>
    </citation>
    <scope>NUCLEOTIDE SEQUENCE</scope>
    <source>
        <strain evidence="1">Berkeley</strain>
    </source>
</reference>
<accession>A0ACC2RQW2</accession>
<comment type="caution">
    <text evidence="1">The sequence shown here is derived from an EMBL/GenBank/DDBJ whole genome shotgun (WGS) entry which is preliminary data.</text>
</comment>
<gene>
    <name evidence="1" type="ORF">DSO57_1033750</name>
</gene>
<name>A0ACC2RQW2_9FUNG</name>
<dbReference type="EMBL" id="QTSX02006660">
    <property type="protein sequence ID" value="KAJ9052473.1"/>
    <property type="molecule type" value="Genomic_DNA"/>
</dbReference>
<evidence type="ECO:0000313" key="2">
    <source>
        <dbReference type="Proteomes" id="UP001165960"/>
    </source>
</evidence>